<dbReference type="Proteomes" id="UP000277928">
    <property type="component" value="Unassembled WGS sequence"/>
</dbReference>
<feature type="domain" description="Polyprotein allergen nematode" evidence="1">
    <location>
        <begin position="39"/>
        <end position="130"/>
    </location>
</feature>
<feature type="non-terminal residue" evidence="2">
    <location>
        <position position="1"/>
    </location>
</feature>
<gene>
    <name evidence="2" type="ORF">NLS_LOCUS3849</name>
</gene>
<dbReference type="InterPro" id="IPR038289">
    <property type="entry name" value="DVA-1_sf"/>
</dbReference>
<dbReference type="EMBL" id="UYRX01000224">
    <property type="protein sequence ID" value="VDK77895.1"/>
    <property type="molecule type" value="Genomic_DNA"/>
</dbReference>
<proteinExistence type="predicted"/>
<evidence type="ECO:0000313" key="2">
    <source>
        <dbReference type="EMBL" id="VDK77895.1"/>
    </source>
</evidence>
<name>A0A3P6TAQ1_LITSI</name>
<keyword evidence="3" id="KW-1185">Reference proteome</keyword>
<dbReference type="OMA" id="CHELFKM"/>
<dbReference type="InterPro" id="IPR032487">
    <property type="entry name" value="ABA-1_nematode"/>
</dbReference>
<feature type="domain" description="Polyprotein allergen nematode" evidence="1">
    <location>
        <begin position="422"/>
        <end position="542"/>
    </location>
</feature>
<organism evidence="2 3">
    <name type="scientific">Litomosoides sigmodontis</name>
    <name type="common">Filarial nematode worm</name>
    <dbReference type="NCBI Taxonomy" id="42156"/>
    <lineage>
        <taxon>Eukaryota</taxon>
        <taxon>Metazoa</taxon>
        <taxon>Ecdysozoa</taxon>
        <taxon>Nematoda</taxon>
        <taxon>Chromadorea</taxon>
        <taxon>Rhabditida</taxon>
        <taxon>Spirurina</taxon>
        <taxon>Spiruromorpha</taxon>
        <taxon>Filarioidea</taxon>
        <taxon>Onchocercidae</taxon>
        <taxon>Litomosoides</taxon>
    </lineage>
</organism>
<feature type="domain" description="Polyprotein allergen nematode" evidence="1">
    <location>
        <begin position="290"/>
        <end position="412"/>
    </location>
</feature>
<evidence type="ECO:0000313" key="3">
    <source>
        <dbReference type="Proteomes" id="UP000277928"/>
    </source>
</evidence>
<sequence>DEAKRKTIQEYGSLCRKVYGVFVRNKRDHMCTGLKPHSNPYLQMLTDKEKDGIEKIAEGKKSRVDILKAIFFYYKNLSGEEKKQSGERLKLICEEIGKSLIDENRLYELEALEDDDSSMSEMMKMLSTTSDKSRFVQIRTYQTVCHRMFDSKQFVMKRESRDHSLANYLQNDLKWLSAEQKKGLVEMKENGRSWSEMVGQVFHYYDGLVDEAKQHAAELLYDGCRNILEEIIGEEQYSELAKMKKSGANMNDLKAKADVMLRGIVDEEKQKIIKIYGSGCVKVFARVSRRNSLEEHFKTDLKWLTKEQKDEVLKMKKEEKSKANIRRKVLHFYNDLNEEAKKEVAELLSDACDDMVANVFGFEKAAELAKVRDSAEVADEIKRKMDAMVDEIVDEKKRAEAREYGSICQKIFDYQHKRRENSLANDFPTHLKWLSETQKDEIKKMETGGKSREAIRSKIFEFFKSATGETKKYAADSLLEGCHELFKMIGGENKAHELHVMVQSNLAIKAIEEKITSIIDSINDQSEKAYAQTHVAPCMHFYKMHVRGPEKLFRVHLTHAY</sequence>
<dbReference type="OrthoDB" id="5823468at2759"/>
<protein>
    <recommendedName>
        <fullName evidence="1">Polyprotein allergen nematode domain-containing protein</fullName>
    </recommendedName>
</protein>
<dbReference type="Gene3D" id="1.10.533.30">
    <property type="entry name" value="Nematode polyprotein allergen ABA-1"/>
    <property type="match status" value="4"/>
</dbReference>
<evidence type="ECO:0000259" key="1">
    <source>
        <dbReference type="Pfam" id="PF16469"/>
    </source>
</evidence>
<dbReference type="AlphaFoldDB" id="A0A3P6TAQ1"/>
<feature type="domain" description="Polyprotein allergen nematode" evidence="1">
    <location>
        <begin position="164"/>
        <end position="284"/>
    </location>
</feature>
<reference evidence="2 3" key="1">
    <citation type="submission" date="2018-08" db="EMBL/GenBank/DDBJ databases">
        <authorList>
            <person name="Laetsch R D."/>
            <person name="Stevens L."/>
            <person name="Kumar S."/>
            <person name="Blaxter L. M."/>
        </authorList>
    </citation>
    <scope>NUCLEOTIDE SEQUENCE [LARGE SCALE GENOMIC DNA]</scope>
</reference>
<accession>A0A3P6TAQ1</accession>
<dbReference type="Pfam" id="PF16469">
    <property type="entry name" value="NPA"/>
    <property type="match status" value="4"/>
</dbReference>